<evidence type="ECO:0000256" key="1">
    <source>
        <dbReference type="ARBA" id="ARBA00044777"/>
    </source>
</evidence>
<feature type="coiled-coil region" evidence="2">
    <location>
        <begin position="76"/>
        <end position="103"/>
    </location>
</feature>
<evidence type="ECO:0000313" key="5">
    <source>
        <dbReference type="Proteomes" id="UP000177579"/>
    </source>
</evidence>
<keyword evidence="2" id="KW-0175">Coiled coil</keyword>
<sequence length="265" mass="31066">MKIKIEKFEGPLSLLLKMIEQEELDITEINLAGIADQYIEYIKNNNNISPDNMADFLVIAAKLLFIKSKALLPYIYAEEEEDLEDLEKQLKMYKEFLEAAKKIEKMLGKKKFMFAREFNRKVALANTHSFSPPKKLQISDILETFKDLLLRIKPAEKLEEETLDHKINIEDKILLIQKEILERVRMSFNKILKNAQNKTEVIVSFLAILEMMRQREVILHQEELFTEIFITKWDYSMCHPELDSEPASSINLVDSEPLPTRMDKV</sequence>
<evidence type="ECO:0000256" key="3">
    <source>
        <dbReference type="SAM" id="MobiDB-lite"/>
    </source>
</evidence>
<reference evidence="4 5" key="1">
    <citation type="journal article" date="2016" name="Nat. Commun.">
        <title>Thousands of microbial genomes shed light on interconnected biogeochemical processes in an aquifer system.</title>
        <authorList>
            <person name="Anantharaman K."/>
            <person name="Brown C.T."/>
            <person name="Hug L.A."/>
            <person name="Sharon I."/>
            <person name="Castelle C.J."/>
            <person name="Probst A.J."/>
            <person name="Thomas B.C."/>
            <person name="Singh A."/>
            <person name="Wilkins M.J."/>
            <person name="Karaoz U."/>
            <person name="Brodie E.L."/>
            <person name="Williams K.H."/>
            <person name="Hubbard S.S."/>
            <person name="Banfield J.F."/>
        </authorList>
    </citation>
    <scope>NUCLEOTIDE SEQUENCE [LARGE SCALE GENOMIC DNA]</scope>
</reference>
<dbReference type="PANTHER" id="PTHR33969">
    <property type="entry name" value="SEGREGATION AND CONDENSATION PROTEIN A"/>
    <property type="match status" value="1"/>
</dbReference>
<dbReference type="Gene3D" id="1.10.10.580">
    <property type="entry name" value="Structural maintenance of chromosome 1. Chain E"/>
    <property type="match status" value="1"/>
</dbReference>
<dbReference type="PANTHER" id="PTHR33969:SF2">
    <property type="entry name" value="SEGREGATION AND CONDENSATION PROTEIN A"/>
    <property type="match status" value="1"/>
</dbReference>
<evidence type="ECO:0000256" key="2">
    <source>
        <dbReference type="SAM" id="Coils"/>
    </source>
</evidence>
<dbReference type="InterPro" id="IPR003768">
    <property type="entry name" value="ScpA"/>
</dbReference>
<dbReference type="Proteomes" id="UP000177579">
    <property type="component" value="Unassembled WGS sequence"/>
</dbReference>
<dbReference type="Pfam" id="PF02616">
    <property type="entry name" value="SMC_ScpA"/>
    <property type="match status" value="1"/>
</dbReference>
<evidence type="ECO:0000313" key="4">
    <source>
        <dbReference type="EMBL" id="OGF40213.1"/>
    </source>
</evidence>
<accession>A0A1F5TMN8</accession>
<protein>
    <recommendedName>
        <fullName evidence="1">Segregation and condensation protein A</fullName>
    </recommendedName>
</protein>
<dbReference type="Gene3D" id="6.10.250.2410">
    <property type="match status" value="1"/>
</dbReference>
<gene>
    <name evidence="4" type="ORF">A2531_04640</name>
</gene>
<dbReference type="InterPro" id="IPR023093">
    <property type="entry name" value="ScpA-like_C"/>
</dbReference>
<proteinExistence type="predicted"/>
<comment type="caution">
    <text evidence="4">The sequence shown here is derived from an EMBL/GenBank/DDBJ whole genome shotgun (WGS) entry which is preliminary data.</text>
</comment>
<feature type="region of interest" description="Disordered" evidence="3">
    <location>
        <begin position="245"/>
        <end position="265"/>
    </location>
</feature>
<dbReference type="AlphaFoldDB" id="A0A1F5TMN8"/>
<dbReference type="EMBL" id="MFGO01000033">
    <property type="protein sequence ID" value="OGF40213.1"/>
    <property type="molecule type" value="Genomic_DNA"/>
</dbReference>
<organism evidence="4 5">
    <name type="scientific">Candidatus Falkowbacteria bacterium RIFOXYD2_FULL_34_120</name>
    <dbReference type="NCBI Taxonomy" id="1798007"/>
    <lineage>
        <taxon>Bacteria</taxon>
        <taxon>Candidatus Falkowiibacteriota</taxon>
    </lineage>
</organism>
<name>A0A1F5TMN8_9BACT</name>